<dbReference type="GeneID" id="108504091"/>
<dbReference type="SMART" id="SM00298">
    <property type="entry name" value="CHROMO"/>
    <property type="match status" value="1"/>
</dbReference>
<evidence type="ECO:0000256" key="2">
    <source>
        <dbReference type="ARBA" id="ARBA00023242"/>
    </source>
</evidence>
<dbReference type="InterPro" id="IPR051053">
    <property type="entry name" value="ECH/Chromodomain_protein"/>
</dbReference>
<sequence>MASEELYEVERIVDKRKNKKGKPEYLVRWKGYDSDDDTWEPEQHLVNCEEYIHEFNRRHNEKQKESTLTRTNRTSPNNARKQISRSTNSSFSKTSSKSLVMSKEHESKNNQLFSAAQKFRKNNSPSLSGRKNMDLAKSGIKILVPKSPIKSRTTVDGFQNESPDKMDHIEQDQDDSVAPEVAAEKPVGALLGPGAERARMGSRPRIHPLVPQLPVPVTATIASALTINGKASPCILPSVLYFLFSLFGI</sequence>
<dbReference type="InterPro" id="IPR017984">
    <property type="entry name" value="Chromo_dom_subgr"/>
</dbReference>
<dbReference type="CDD" id="cd18634">
    <property type="entry name" value="CD_CDY"/>
    <property type="match status" value="1"/>
</dbReference>
<dbReference type="SUPFAM" id="SSF54160">
    <property type="entry name" value="Chromo domain-like"/>
    <property type="match status" value="1"/>
</dbReference>
<evidence type="ECO:0000256" key="3">
    <source>
        <dbReference type="SAM" id="MobiDB-lite"/>
    </source>
</evidence>
<evidence type="ECO:0000256" key="1">
    <source>
        <dbReference type="ARBA" id="ARBA00004123"/>
    </source>
</evidence>
<dbReference type="Pfam" id="PF00385">
    <property type="entry name" value="Chromo"/>
    <property type="match status" value="1"/>
</dbReference>
<dbReference type="GO" id="GO:0005634">
    <property type="term" value="C:nucleus"/>
    <property type="evidence" value="ECO:0007669"/>
    <property type="project" value="UniProtKB-SubCell"/>
</dbReference>
<feature type="compositionally biased region" description="Basic and acidic residues" evidence="3">
    <location>
        <begin position="57"/>
        <end position="67"/>
    </location>
</feature>
<evidence type="ECO:0000259" key="4">
    <source>
        <dbReference type="PROSITE" id="PS50013"/>
    </source>
</evidence>
<keyword evidence="5" id="KW-1185">Reference proteome</keyword>
<feature type="region of interest" description="Disordered" evidence="3">
    <location>
        <begin position="57"/>
        <end position="108"/>
    </location>
</feature>
<dbReference type="OrthoDB" id="6357915at2759"/>
<evidence type="ECO:0000313" key="6">
    <source>
        <dbReference type="RefSeq" id="XP_017684204.1"/>
    </source>
</evidence>
<gene>
    <name evidence="6" type="primary">LOC108504091</name>
</gene>
<comment type="subcellular location">
    <subcellularLocation>
        <location evidence="1">Nucleus</location>
    </subcellularLocation>
</comment>
<dbReference type="FunFam" id="2.40.50.40:FF:000029">
    <property type="entry name" value="chromodomain Y-like protein isoform X1"/>
    <property type="match status" value="1"/>
</dbReference>
<dbReference type="PROSITE" id="PS00598">
    <property type="entry name" value="CHROMO_1"/>
    <property type="match status" value="1"/>
</dbReference>
<dbReference type="InterPro" id="IPR016197">
    <property type="entry name" value="Chromo-like_dom_sf"/>
</dbReference>
<dbReference type="AlphaFoldDB" id="A0A6J0IE48"/>
<protein>
    <submittedName>
        <fullName evidence="6">Chromodomain Y-like protein</fullName>
    </submittedName>
</protein>
<name>A0A6J0IE48_9PASS</name>
<dbReference type="PANTHER" id="PTHR43684:SF5">
    <property type="entry name" value="CHROMODOMAIN Y-LIKE PROTEIN"/>
    <property type="match status" value="1"/>
</dbReference>
<evidence type="ECO:0000313" key="5">
    <source>
        <dbReference type="Proteomes" id="UP000504624"/>
    </source>
</evidence>
<dbReference type="InterPro" id="IPR023779">
    <property type="entry name" value="Chromodomain_CS"/>
</dbReference>
<dbReference type="InterPro" id="IPR023780">
    <property type="entry name" value="Chromo_domain"/>
</dbReference>
<dbReference type="PRINTS" id="PR00504">
    <property type="entry name" value="CHROMODOMAIN"/>
</dbReference>
<proteinExistence type="predicted"/>
<feature type="domain" description="Chromo" evidence="4">
    <location>
        <begin position="7"/>
        <end position="67"/>
    </location>
</feature>
<dbReference type="PROSITE" id="PS50013">
    <property type="entry name" value="CHROMO_2"/>
    <property type="match status" value="1"/>
</dbReference>
<dbReference type="PANTHER" id="PTHR43684">
    <property type="match status" value="1"/>
</dbReference>
<dbReference type="Gene3D" id="2.40.50.40">
    <property type="match status" value="1"/>
</dbReference>
<keyword evidence="2" id="KW-0539">Nucleus</keyword>
<reference evidence="6" key="1">
    <citation type="submission" date="2025-08" db="UniProtKB">
        <authorList>
            <consortium name="RefSeq"/>
        </authorList>
    </citation>
    <scope>IDENTIFICATION</scope>
</reference>
<dbReference type="GO" id="GO:0003714">
    <property type="term" value="F:transcription corepressor activity"/>
    <property type="evidence" value="ECO:0007669"/>
    <property type="project" value="TreeGrafter"/>
</dbReference>
<dbReference type="Proteomes" id="UP000504624">
    <property type="component" value="Unplaced"/>
</dbReference>
<feature type="compositionally biased region" description="Low complexity" evidence="3">
    <location>
        <begin position="84"/>
        <end position="101"/>
    </location>
</feature>
<dbReference type="InterPro" id="IPR000953">
    <property type="entry name" value="Chromo/chromo_shadow_dom"/>
</dbReference>
<accession>A0A6J0IE48</accession>
<feature type="compositionally biased region" description="Polar residues" evidence="3">
    <location>
        <begin position="68"/>
        <end position="81"/>
    </location>
</feature>
<dbReference type="RefSeq" id="XP_017684204.1">
    <property type="nucleotide sequence ID" value="XM_017828715.1"/>
</dbReference>
<organism evidence="5 6">
    <name type="scientific">Lepidothrix coronata</name>
    <name type="common">blue-crowned manakin</name>
    <dbReference type="NCBI Taxonomy" id="321398"/>
    <lineage>
        <taxon>Eukaryota</taxon>
        <taxon>Metazoa</taxon>
        <taxon>Chordata</taxon>
        <taxon>Craniata</taxon>
        <taxon>Vertebrata</taxon>
        <taxon>Euteleostomi</taxon>
        <taxon>Archelosauria</taxon>
        <taxon>Archosauria</taxon>
        <taxon>Dinosauria</taxon>
        <taxon>Saurischia</taxon>
        <taxon>Theropoda</taxon>
        <taxon>Coelurosauria</taxon>
        <taxon>Aves</taxon>
        <taxon>Neognathae</taxon>
        <taxon>Neoaves</taxon>
        <taxon>Telluraves</taxon>
        <taxon>Australaves</taxon>
        <taxon>Passeriformes</taxon>
        <taxon>Pipridae</taxon>
        <taxon>Lepidothrix</taxon>
    </lineage>
</organism>